<reference evidence="1 2" key="1">
    <citation type="submission" date="2019-12" db="EMBL/GenBank/DDBJ databases">
        <authorList>
            <person name="Alioto T."/>
            <person name="Alioto T."/>
            <person name="Gomez Garrido J."/>
        </authorList>
    </citation>
    <scope>NUCLEOTIDE SEQUENCE [LARGE SCALE GENOMIC DNA]</scope>
</reference>
<dbReference type="Gramene" id="OE9A092131T1">
    <property type="protein sequence ID" value="OE9A092131C1"/>
    <property type="gene ID" value="OE9A092131"/>
</dbReference>
<gene>
    <name evidence="1" type="ORF">OLEA9_A092131</name>
</gene>
<comment type="caution">
    <text evidence="1">The sequence shown here is derived from an EMBL/GenBank/DDBJ whole genome shotgun (WGS) entry which is preliminary data.</text>
</comment>
<evidence type="ECO:0000313" key="2">
    <source>
        <dbReference type="Proteomes" id="UP000594638"/>
    </source>
</evidence>
<accession>A0A8S0REL3</accession>
<dbReference type="EMBL" id="CACTIH010003609">
    <property type="protein sequence ID" value="CAA2977438.1"/>
    <property type="molecule type" value="Genomic_DNA"/>
</dbReference>
<evidence type="ECO:0000313" key="1">
    <source>
        <dbReference type="EMBL" id="CAA2977438.1"/>
    </source>
</evidence>
<feature type="non-terminal residue" evidence="1">
    <location>
        <position position="84"/>
    </location>
</feature>
<name>A0A8S0REL3_OLEEU</name>
<proteinExistence type="predicted"/>
<protein>
    <submittedName>
        <fullName evidence="1">Uncharacterized protein</fullName>
    </submittedName>
</protein>
<sequence length="84" mass="10042">NRWKHSLNKIHERNFRFKTSIILNPSSVRPTDSRHSNDHRSEKFSITYFEYKEILSKIPCLNIYHDNTTPKKAIKPILPYSDMP</sequence>
<dbReference type="AlphaFoldDB" id="A0A8S0REL3"/>
<organism evidence="1 2">
    <name type="scientific">Olea europaea subsp. europaea</name>
    <dbReference type="NCBI Taxonomy" id="158383"/>
    <lineage>
        <taxon>Eukaryota</taxon>
        <taxon>Viridiplantae</taxon>
        <taxon>Streptophyta</taxon>
        <taxon>Embryophyta</taxon>
        <taxon>Tracheophyta</taxon>
        <taxon>Spermatophyta</taxon>
        <taxon>Magnoliopsida</taxon>
        <taxon>eudicotyledons</taxon>
        <taxon>Gunneridae</taxon>
        <taxon>Pentapetalae</taxon>
        <taxon>asterids</taxon>
        <taxon>lamiids</taxon>
        <taxon>Lamiales</taxon>
        <taxon>Oleaceae</taxon>
        <taxon>Oleeae</taxon>
        <taxon>Olea</taxon>
    </lineage>
</organism>
<keyword evidence="2" id="KW-1185">Reference proteome</keyword>
<feature type="non-terminal residue" evidence="1">
    <location>
        <position position="1"/>
    </location>
</feature>
<dbReference type="Proteomes" id="UP000594638">
    <property type="component" value="Unassembled WGS sequence"/>
</dbReference>